<proteinExistence type="inferred from homology"/>
<dbReference type="InterPro" id="IPR005669">
    <property type="entry name" value="Thiosulph/SO4-bd"/>
</dbReference>
<dbReference type="SUPFAM" id="SSF53850">
    <property type="entry name" value="Periplasmic binding protein-like II"/>
    <property type="match status" value="1"/>
</dbReference>
<dbReference type="Pfam" id="PF13531">
    <property type="entry name" value="SBP_bac_11"/>
    <property type="match status" value="1"/>
</dbReference>
<evidence type="ECO:0000256" key="3">
    <source>
        <dbReference type="ARBA" id="ARBA00022448"/>
    </source>
</evidence>
<dbReference type="NCBIfam" id="TIGR00971">
    <property type="entry name" value="3a0106s03"/>
    <property type="match status" value="1"/>
</dbReference>
<keyword evidence="4" id="KW-0732">Signal</keyword>
<evidence type="ECO:0000313" key="7">
    <source>
        <dbReference type="Proteomes" id="UP000214973"/>
    </source>
</evidence>
<dbReference type="NCBIfam" id="NF008022">
    <property type="entry name" value="PRK10752.1"/>
    <property type="match status" value="1"/>
</dbReference>
<keyword evidence="5" id="KW-0574">Periplasm</keyword>
<accession>A0A239YGY4</accession>
<evidence type="ECO:0000256" key="5">
    <source>
        <dbReference type="ARBA" id="ARBA00022764"/>
    </source>
</evidence>
<dbReference type="Gene3D" id="3.40.190.10">
    <property type="entry name" value="Periplasmic binding protein-like II"/>
    <property type="match status" value="2"/>
</dbReference>
<keyword evidence="3" id="KW-0813">Transport</keyword>
<dbReference type="PANTHER" id="PTHR30368:SF2">
    <property type="entry name" value="SULFATE-BINDING PROTEIN"/>
    <property type="match status" value="1"/>
</dbReference>
<sequence>MKYIFVVICLLVLAVYGGCGRESKVDGSHVRLTNVSYDTTREFYERYNQLFHDTYMAKTGYDVNISQSHGGSSGQARSVMEGNNADVVTLGSEQDINLLAKVHLIQDDWIDAFPNHSAPYTSTIVMLVRKGNPLGIQDWNDLIKTDVHVIAPDPKSSSGACWIFLAAWYYGSQYYGDDTGAKEFVHKLYRNVTILDSGARSSTTTFVENGQGDVLLLWENEAFHLLNQYPDTYEMITPSVSIQAEPSVAVVTGVTDRNGTTTFAKDYISFLYDEQSQRLLADYGFRPSNKRVMADYTDRFNTQMKLTTIRNFGGWPAVYERFFKDGGVFDEIYGT</sequence>
<protein>
    <submittedName>
        <fullName evidence="6">Sulfate starvation-induced protein 2</fullName>
    </submittedName>
</protein>
<evidence type="ECO:0000256" key="1">
    <source>
        <dbReference type="ARBA" id="ARBA00004418"/>
    </source>
</evidence>
<dbReference type="Proteomes" id="UP000214973">
    <property type="component" value="Chromosome 1"/>
</dbReference>
<comment type="subcellular location">
    <subcellularLocation>
        <location evidence="1">Periplasm</location>
    </subcellularLocation>
</comment>
<evidence type="ECO:0000256" key="2">
    <source>
        <dbReference type="ARBA" id="ARBA00006099"/>
    </source>
</evidence>
<keyword evidence="7" id="KW-1185">Reference proteome</keyword>
<reference evidence="6 7" key="1">
    <citation type="submission" date="2017-06" db="EMBL/GenBank/DDBJ databases">
        <authorList>
            <consortium name="Pathogen Informatics"/>
        </authorList>
    </citation>
    <scope>NUCLEOTIDE SEQUENCE [LARGE SCALE GENOMIC DNA]</scope>
    <source>
        <strain evidence="6 7">NCTC12018</strain>
    </source>
</reference>
<organism evidence="6 7">
    <name type="scientific">Veillonella rodentium</name>
    <dbReference type="NCBI Taxonomy" id="248315"/>
    <lineage>
        <taxon>Bacteria</taxon>
        <taxon>Bacillati</taxon>
        <taxon>Bacillota</taxon>
        <taxon>Negativicutes</taxon>
        <taxon>Veillonellales</taxon>
        <taxon>Veillonellaceae</taxon>
        <taxon>Veillonella</taxon>
    </lineage>
</organism>
<dbReference type="AlphaFoldDB" id="A0A239YGY4"/>
<dbReference type="GO" id="GO:0140104">
    <property type="term" value="F:molecular carrier activity"/>
    <property type="evidence" value="ECO:0007669"/>
    <property type="project" value="InterPro"/>
</dbReference>
<evidence type="ECO:0000313" key="6">
    <source>
        <dbReference type="EMBL" id="SNV57980.1"/>
    </source>
</evidence>
<dbReference type="RefSeq" id="WP_095065168.1">
    <property type="nucleotide sequence ID" value="NZ_LT906470.1"/>
</dbReference>
<dbReference type="KEGG" id="vrm:44547418_00327"/>
<comment type="similarity">
    <text evidence="2">Belongs to the prokaryotic sulfate-binding protein family.</text>
</comment>
<evidence type="ECO:0000256" key="4">
    <source>
        <dbReference type="ARBA" id="ARBA00022729"/>
    </source>
</evidence>
<dbReference type="GO" id="GO:1902358">
    <property type="term" value="P:sulfate transmembrane transport"/>
    <property type="evidence" value="ECO:0007669"/>
    <property type="project" value="InterPro"/>
</dbReference>
<dbReference type="EMBL" id="LT906470">
    <property type="protein sequence ID" value="SNV57980.1"/>
    <property type="molecule type" value="Genomic_DNA"/>
</dbReference>
<dbReference type="GO" id="GO:0042597">
    <property type="term" value="C:periplasmic space"/>
    <property type="evidence" value="ECO:0007669"/>
    <property type="project" value="UniProtKB-SubCell"/>
</dbReference>
<dbReference type="CDD" id="cd01005">
    <property type="entry name" value="PBP2_CysP"/>
    <property type="match status" value="1"/>
</dbReference>
<gene>
    <name evidence="6" type="primary">sbp</name>
    <name evidence="6" type="ORF">SAMEA44547418_00327</name>
</gene>
<dbReference type="PANTHER" id="PTHR30368">
    <property type="entry name" value="SULFATE-BINDING PROTEIN"/>
    <property type="match status" value="1"/>
</dbReference>
<name>A0A239YGY4_9FIRM</name>